<comment type="caution">
    <text evidence="2">The sequence shown here is derived from an EMBL/GenBank/DDBJ whole genome shotgun (WGS) entry which is preliminary data.</text>
</comment>
<feature type="signal peptide" evidence="1">
    <location>
        <begin position="1"/>
        <end position="22"/>
    </location>
</feature>
<dbReference type="Proteomes" id="UP001161388">
    <property type="component" value="Unassembled WGS sequence"/>
</dbReference>
<dbReference type="RefSeq" id="WP_284371967.1">
    <property type="nucleotide sequence ID" value="NZ_BSNL01000001.1"/>
</dbReference>
<evidence type="ECO:0008006" key="4">
    <source>
        <dbReference type="Google" id="ProtNLM"/>
    </source>
</evidence>
<protein>
    <recommendedName>
        <fullName evidence="4">Copper(I)-binding protein</fullName>
    </recommendedName>
</protein>
<name>A0ABQ5VHS1_9RHOB</name>
<dbReference type="Pfam" id="PF04314">
    <property type="entry name" value="PCuAC"/>
    <property type="match status" value="1"/>
</dbReference>
<keyword evidence="1" id="KW-0732">Signal</keyword>
<proteinExistence type="predicted"/>
<evidence type="ECO:0000313" key="3">
    <source>
        <dbReference type="Proteomes" id="UP001161388"/>
    </source>
</evidence>
<evidence type="ECO:0000313" key="2">
    <source>
        <dbReference type="EMBL" id="GLQ26614.1"/>
    </source>
</evidence>
<gene>
    <name evidence="2" type="ORF">GCM10007927_14170</name>
</gene>
<dbReference type="Gene3D" id="2.60.40.1890">
    <property type="entry name" value="PCu(A)C copper chaperone"/>
    <property type="match status" value="1"/>
</dbReference>
<organism evidence="2 3">
    <name type="scientific">Sulfitobacter pacificus</name>
    <dbReference type="NCBI Taxonomy" id="1499314"/>
    <lineage>
        <taxon>Bacteria</taxon>
        <taxon>Pseudomonadati</taxon>
        <taxon>Pseudomonadota</taxon>
        <taxon>Alphaproteobacteria</taxon>
        <taxon>Rhodobacterales</taxon>
        <taxon>Roseobacteraceae</taxon>
        <taxon>Sulfitobacter</taxon>
    </lineage>
</organism>
<dbReference type="SUPFAM" id="SSF110087">
    <property type="entry name" value="DR1885-like metal-binding protein"/>
    <property type="match status" value="1"/>
</dbReference>
<dbReference type="InterPro" id="IPR007410">
    <property type="entry name" value="LpqE-like"/>
</dbReference>
<reference evidence="2" key="2">
    <citation type="submission" date="2023-01" db="EMBL/GenBank/DDBJ databases">
        <title>Draft genome sequence of Sulfitobacter pacificus strain NBRC 109915.</title>
        <authorList>
            <person name="Sun Q."/>
            <person name="Mori K."/>
        </authorList>
    </citation>
    <scope>NUCLEOTIDE SEQUENCE</scope>
    <source>
        <strain evidence="2">NBRC 109915</strain>
    </source>
</reference>
<dbReference type="EMBL" id="BSNL01000001">
    <property type="protein sequence ID" value="GLQ26614.1"/>
    <property type="molecule type" value="Genomic_DNA"/>
</dbReference>
<dbReference type="InterPro" id="IPR036182">
    <property type="entry name" value="PCuAC_sf"/>
</dbReference>
<sequence>MMKRVLAFCLLGAIAAAGYVMLNRQDATLSLVGAKAFAMAQRPSMYMVTLTVENTGAPDVILSASTPDADMITVVNPRHSDSVLVVPGESQGILAMDGAHVMLRMDDFAEGSFIPLTLTFENAGEVVTRLQNAGVTTMSHDPSTGVATEPAPSVSLQATDAPNADGFSLRIEVENFTFYRPKDEFAEDPAYVAGQGHGHLYLNGLKLGRLYEPGFDIGQLPAGDHVLEVALNTNDHRPYLAADGRPVVARLEIQVAE</sequence>
<keyword evidence="3" id="KW-1185">Reference proteome</keyword>
<accession>A0ABQ5VHS1</accession>
<evidence type="ECO:0000256" key="1">
    <source>
        <dbReference type="SAM" id="SignalP"/>
    </source>
</evidence>
<feature type="chain" id="PRO_5046892218" description="Copper(I)-binding protein" evidence="1">
    <location>
        <begin position="23"/>
        <end position="257"/>
    </location>
</feature>
<reference evidence="2" key="1">
    <citation type="journal article" date="2014" name="Int. J. Syst. Evol. Microbiol.">
        <title>Complete genome of a new Firmicutes species belonging to the dominant human colonic microbiota ('Ruminococcus bicirculans') reveals two chromosomes and a selective capacity to utilize plant glucans.</title>
        <authorList>
            <consortium name="NISC Comparative Sequencing Program"/>
            <person name="Wegmann U."/>
            <person name="Louis P."/>
            <person name="Goesmann A."/>
            <person name="Henrissat B."/>
            <person name="Duncan S.H."/>
            <person name="Flint H.J."/>
        </authorList>
    </citation>
    <scope>NUCLEOTIDE SEQUENCE</scope>
    <source>
        <strain evidence="2">NBRC 109915</strain>
    </source>
</reference>